<dbReference type="OrthoDB" id="9811523at2"/>
<keyword evidence="3" id="KW-1185">Reference proteome</keyword>
<organism evidence="2 3">
    <name type="scientific">Flavisolibacter ginsengisoli DSM 18119</name>
    <dbReference type="NCBI Taxonomy" id="1121884"/>
    <lineage>
        <taxon>Bacteria</taxon>
        <taxon>Pseudomonadati</taxon>
        <taxon>Bacteroidota</taxon>
        <taxon>Chitinophagia</taxon>
        <taxon>Chitinophagales</taxon>
        <taxon>Chitinophagaceae</taxon>
        <taxon>Flavisolibacter</taxon>
    </lineage>
</organism>
<dbReference type="SUPFAM" id="SSF55729">
    <property type="entry name" value="Acyl-CoA N-acyltransferases (Nat)"/>
    <property type="match status" value="1"/>
</dbReference>
<evidence type="ECO:0000313" key="2">
    <source>
        <dbReference type="EMBL" id="SHF21868.1"/>
    </source>
</evidence>
<dbReference type="PANTHER" id="PTHR43792">
    <property type="entry name" value="GNAT FAMILY, PUTATIVE (AFU_ORTHOLOGUE AFUA_3G00765)-RELATED-RELATED"/>
    <property type="match status" value="1"/>
</dbReference>
<dbReference type="PANTHER" id="PTHR43792:SF13">
    <property type="entry name" value="ACETYLTRANSFERASE"/>
    <property type="match status" value="1"/>
</dbReference>
<proteinExistence type="predicted"/>
<dbReference type="InterPro" id="IPR016181">
    <property type="entry name" value="Acyl_CoA_acyltransferase"/>
</dbReference>
<dbReference type="EMBL" id="FQUU01000007">
    <property type="protein sequence ID" value="SHF21868.1"/>
    <property type="molecule type" value="Genomic_DNA"/>
</dbReference>
<evidence type="ECO:0000259" key="1">
    <source>
        <dbReference type="PROSITE" id="PS51186"/>
    </source>
</evidence>
<dbReference type="GO" id="GO:0016747">
    <property type="term" value="F:acyltransferase activity, transferring groups other than amino-acyl groups"/>
    <property type="evidence" value="ECO:0007669"/>
    <property type="project" value="InterPro"/>
</dbReference>
<dbReference type="STRING" id="1121884.SAMN02745131_02092"/>
<accession>A0A1M4ZV12</accession>
<keyword evidence="2" id="KW-0808">Transferase</keyword>
<name>A0A1M4ZV12_9BACT</name>
<gene>
    <name evidence="2" type="ORF">SAMN02745131_02092</name>
</gene>
<dbReference type="InterPro" id="IPR051531">
    <property type="entry name" value="N-acetyltransferase"/>
</dbReference>
<dbReference type="AlphaFoldDB" id="A0A1M4ZV12"/>
<dbReference type="Proteomes" id="UP000184048">
    <property type="component" value="Unassembled WGS sequence"/>
</dbReference>
<dbReference type="PROSITE" id="PS51186">
    <property type="entry name" value="GNAT"/>
    <property type="match status" value="1"/>
</dbReference>
<dbReference type="Pfam" id="PF13302">
    <property type="entry name" value="Acetyltransf_3"/>
    <property type="match status" value="1"/>
</dbReference>
<protein>
    <submittedName>
        <fullName evidence="2">Protein N-acetyltransferase, RimJ/RimL family</fullName>
    </submittedName>
</protein>
<dbReference type="RefSeq" id="WP_072835278.1">
    <property type="nucleotide sequence ID" value="NZ_FQUU01000007.1"/>
</dbReference>
<feature type="domain" description="N-acetyltransferase" evidence="1">
    <location>
        <begin position="18"/>
        <end position="179"/>
    </location>
</feature>
<evidence type="ECO:0000313" key="3">
    <source>
        <dbReference type="Proteomes" id="UP000184048"/>
    </source>
</evidence>
<sequence length="184" mass="21526">MKHSIETDRLYLYPLSFEQLKLYLQNDGSLEKELNIQWHPRHIHPDLKEALQNTLLPGMEDNRNFHFFTLWTMISKEHNCMIGDLCFKGEPCENGSVEIGYGIYPAYERKGYITEAVEVLCLWAMNQKYVRSVRAETLPDNIASQRVLQKNGFVFLGANDGLMKWQLHSDFIQKAKRNKPQFIS</sequence>
<reference evidence="2 3" key="1">
    <citation type="submission" date="2016-11" db="EMBL/GenBank/DDBJ databases">
        <authorList>
            <person name="Jaros S."/>
            <person name="Januszkiewicz K."/>
            <person name="Wedrychowicz H."/>
        </authorList>
    </citation>
    <scope>NUCLEOTIDE SEQUENCE [LARGE SCALE GENOMIC DNA]</scope>
    <source>
        <strain evidence="2 3">DSM 18119</strain>
    </source>
</reference>
<dbReference type="Gene3D" id="3.40.630.30">
    <property type="match status" value="1"/>
</dbReference>
<dbReference type="InterPro" id="IPR000182">
    <property type="entry name" value="GNAT_dom"/>
</dbReference>